<dbReference type="AlphaFoldDB" id="A0A418W0E3"/>
<keyword evidence="1 4" id="KW-0378">Hydrolase</keyword>
<accession>A0A418W0E3</accession>
<evidence type="ECO:0000256" key="3">
    <source>
        <dbReference type="ARBA" id="ARBA00023098"/>
    </source>
</evidence>
<feature type="short sequence motif" description="GXSXG" evidence="4">
    <location>
        <begin position="80"/>
        <end position="84"/>
    </location>
</feature>
<evidence type="ECO:0000313" key="6">
    <source>
        <dbReference type="EMBL" id="RJF83496.1"/>
    </source>
</evidence>
<evidence type="ECO:0000256" key="1">
    <source>
        <dbReference type="ARBA" id="ARBA00022801"/>
    </source>
</evidence>
<dbReference type="SUPFAM" id="SSF52151">
    <property type="entry name" value="FabD/lysophospholipase-like"/>
    <property type="match status" value="1"/>
</dbReference>
<feature type="active site" description="Proton acceptor" evidence="4">
    <location>
        <position position="242"/>
    </location>
</feature>
<dbReference type="EMBL" id="QYUL01000001">
    <property type="protein sequence ID" value="RJF83496.1"/>
    <property type="molecule type" value="Genomic_DNA"/>
</dbReference>
<dbReference type="GO" id="GO:0016787">
    <property type="term" value="F:hydrolase activity"/>
    <property type="evidence" value="ECO:0007669"/>
    <property type="project" value="UniProtKB-UniRule"/>
</dbReference>
<sequence length="368" mass="39969">MPNLTTFWRGLRRRIVGEAVAPAVPTGPLLLPSPPPEEPPPPVRRLALALQGGGAHGAFTWGVLDRLLEEETLELVGVSGASAGAMNAAMLAQGWARGGRAGARAELDHFWERISEAGRLGPIRPTLTARLFARWSERVASDRWNIDNAFGSHLVEWARRWVTPYQTQPADFHPLRALLTELVEPELIRKSGLRLFVSATNVRTGGLTLFDETQIGVDHLLASACLPHLFRAVSIDGVDYWDGGYVANPAVSPLVGACPGADIAVVTINPLTALETPENPTAIAERLNQITFNAPLLTELRAMMADADGPRLHLIEADDALRGLGVYSKLVTDWSFLCWLRETGRQTAELWLRDNLGAVGAESTLTLP</sequence>
<protein>
    <submittedName>
        <fullName evidence="6">Patatin-like phospholipase family protein</fullName>
    </submittedName>
</protein>
<dbReference type="PANTHER" id="PTHR14226:SF78">
    <property type="entry name" value="SLR0060 PROTEIN"/>
    <property type="match status" value="1"/>
</dbReference>
<dbReference type="Pfam" id="PF01734">
    <property type="entry name" value="Patatin"/>
    <property type="match status" value="1"/>
</dbReference>
<feature type="active site" description="Nucleophile" evidence="4">
    <location>
        <position position="82"/>
    </location>
</feature>
<dbReference type="PANTHER" id="PTHR14226">
    <property type="entry name" value="NEUROPATHY TARGET ESTERASE/SWISS CHEESE D.MELANOGASTER"/>
    <property type="match status" value="1"/>
</dbReference>
<evidence type="ECO:0000259" key="5">
    <source>
        <dbReference type="PROSITE" id="PS51635"/>
    </source>
</evidence>
<keyword evidence="7" id="KW-1185">Reference proteome</keyword>
<dbReference type="OrthoDB" id="9807112at2"/>
<feature type="short sequence motif" description="GXGXXG" evidence="4">
    <location>
        <begin position="52"/>
        <end position="57"/>
    </location>
</feature>
<dbReference type="GO" id="GO:0016042">
    <property type="term" value="P:lipid catabolic process"/>
    <property type="evidence" value="ECO:0007669"/>
    <property type="project" value="UniProtKB-UniRule"/>
</dbReference>
<gene>
    <name evidence="6" type="ORF">D3877_02210</name>
</gene>
<dbReference type="RefSeq" id="WP_119829137.1">
    <property type="nucleotide sequence ID" value="NZ_QYUL01000001.1"/>
</dbReference>
<dbReference type="InterPro" id="IPR002641">
    <property type="entry name" value="PNPLA_dom"/>
</dbReference>
<name>A0A418W0E3_9PROT</name>
<dbReference type="Gene3D" id="3.40.1090.10">
    <property type="entry name" value="Cytosolic phospholipase A2 catalytic domain"/>
    <property type="match status" value="2"/>
</dbReference>
<reference evidence="6 7" key="1">
    <citation type="submission" date="2018-09" db="EMBL/GenBank/DDBJ databases">
        <authorList>
            <person name="Zhu H."/>
        </authorList>
    </citation>
    <scope>NUCLEOTIDE SEQUENCE [LARGE SCALE GENOMIC DNA]</scope>
    <source>
        <strain evidence="6 7">K2W22B-5</strain>
    </source>
</reference>
<dbReference type="PROSITE" id="PS51635">
    <property type="entry name" value="PNPLA"/>
    <property type="match status" value="1"/>
</dbReference>
<feature type="short sequence motif" description="DGA/G" evidence="4">
    <location>
        <begin position="242"/>
        <end position="244"/>
    </location>
</feature>
<keyword evidence="3 4" id="KW-0443">Lipid metabolism</keyword>
<dbReference type="InterPro" id="IPR016035">
    <property type="entry name" value="Acyl_Trfase/lysoPLipase"/>
</dbReference>
<keyword evidence="2 4" id="KW-0442">Lipid degradation</keyword>
<proteinExistence type="predicted"/>
<dbReference type="InterPro" id="IPR050301">
    <property type="entry name" value="NTE"/>
</dbReference>
<evidence type="ECO:0000313" key="7">
    <source>
        <dbReference type="Proteomes" id="UP000283458"/>
    </source>
</evidence>
<evidence type="ECO:0000256" key="2">
    <source>
        <dbReference type="ARBA" id="ARBA00022963"/>
    </source>
</evidence>
<comment type="caution">
    <text evidence="6">The sequence shown here is derived from an EMBL/GenBank/DDBJ whole genome shotgun (WGS) entry which is preliminary data.</text>
</comment>
<feature type="domain" description="PNPLA" evidence="5">
    <location>
        <begin position="48"/>
        <end position="255"/>
    </location>
</feature>
<evidence type="ECO:0000256" key="4">
    <source>
        <dbReference type="PROSITE-ProRule" id="PRU01161"/>
    </source>
</evidence>
<dbReference type="Proteomes" id="UP000283458">
    <property type="component" value="Unassembled WGS sequence"/>
</dbReference>
<organism evidence="6 7">
    <name type="scientific">Azospirillum cavernae</name>
    <dbReference type="NCBI Taxonomy" id="2320860"/>
    <lineage>
        <taxon>Bacteria</taxon>
        <taxon>Pseudomonadati</taxon>
        <taxon>Pseudomonadota</taxon>
        <taxon>Alphaproteobacteria</taxon>
        <taxon>Rhodospirillales</taxon>
        <taxon>Azospirillaceae</taxon>
        <taxon>Azospirillum</taxon>
    </lineage>
</organism>